<dbReference type="EMBL" id="DVFU01000027">
    <property type="protein sequence ID" value="HIQ64360.1"/>
    <property type="molecule type" value="Genomic_DNA"/>
</dbReference>
<dbReference type="AlphaFoldDB" id="A0A9D0YYU5"/>
<dbReference type="Proteomes" id="UP000886725">
    <property type="component" value="Unassembled WGS sequence"/>
</dbReference>
<protein>
    <submittedName>
        <fullName evidence="1">Uncharacterized protein</fullName>
    </submittedName>
</protein>
<evidence type="ECO:0000313" key="1">
    <source>
        <dbReference type="EMBL" id="HIQ64360.1"/>
    </source>
</evidence>
<evidence type="ECO:0000313" key="2">
    <source>
        <dbReference type="Proteomes" id="UP000886725"/>
    </source>
</evidence>
<reference evidence="1" key="2">
    <citation type="journal article" date="2021" name="PeerJ">
        <title>Extensive microbial diversity within the chicken gut microbiome revealed by metagenomics and culture.</title>
        <authorList>
            <person name="Gilroy R."/>
            <person name="Ravi A."/>
            <person name="Getino M."/>
            <person name="Pursley I."/>
            <person name="Horton D.L."/>
            <person name="Alikhan N.F."/>
            <person name="Baker D."/>
            <person name="Gharbi K."/>
            <person name="Hall N."/>
            <person name="Watson M."/>
            <person name="Adriaenssens E.M."/>
            <person name="Foster-Nyarko E."/>
            <person name="Jarju S."/>
            <person name="Secka A."/>
            <person name="Antonio M."/>
            <person name="Oren A."/>
            <person name="Chaudhuri R.R."/>
            <person name="La Ragione R."/>
            <person name="Hildebrand F."/>
            <person name="Pallen M.J."/>
        </authorList>
    </citation>
    <scope>NUCLEOTIDE SEQUENCE</scope>
    <source>
        <strain evidence="1">CHK165-10780</strain>
    </source>
</reference>
<sequence length="253" mass="29137">MLKLTYVDFEKLPCLIDQYECVRLLTPHTVVKLAFGITSERMAGLSQKYIEGSALPVDYCQIAEQTFLYTMPKINGLNLSQYAFHNLSDLTDCFTLALQTLKEFHQNDIYPSDIHEGNIIFDGTRLGFIDLEEAGCDDLMPIKHFWHKKRLKNVYDLPIDERQKSILVGKMQLLHLFLSATSSGVCHLDYDTIAEIGELSPETQNYFNYLFDHPAMISEDDYLEDAIAVLHTHENKTLKKKMDDSSVRMMPVW</sequence>
<comment type="caution">
    <text evidence="1">The sequence shown here is derived from an EMBL/GenBank/DDBJ whole genome shotgun (WGS) entry which is preliminary data.</text>
</comment>
<dbReference type="InterPro" id="IPR011009">
    <property type="entry name" value="Kinase-like_dom_sf"/>
</dbReference>
<reference evidence="1" key="1">
    <citation type="submission" date="2020-10" db="EMBL/GenBank/DDBJ databases">
        <authorList>
            <person name="Gilroy R."/>
        </authorList>
    </citation>
    <scope>NUCLEOTIDE SEQUENCE</scope>
    <source>
        <strain evidence="1">CHK165-10780</strain>
    </source>
</reference>
<dbReference type="SUPFAM" id="SSF56112">
    <property type="entry name" value="Protein kinase-like (PK-like)"/>
    <property type="match status" value="1"/>
</dbReference>
<accession>A0A9D0YYU5</accession>
<organism evidence="1 2">
    <name type="scientific">Candidatus Faecenecus gallistercoris</name>
    <dbReference type="NCBI Taxonomy" id="2840793"/>
    <lineage>
        <taxon>Bacteria</taxon>
        <taxon>Bacillati</taxon>
        <taxon>Bacillota</taxon>
        <taxon>Bacillota incertae sedis</taxon>
        <taxon>Candidatus Faecenecus</taxon>
    </lineage>
</organism>
<proteinExistence type="predicted"/>
<name>A0A9D0YYU5_9FIRM</name>
<gene>
    <name evidence="1" type="ORF">IAC85_01320</name>
</gene>